<reference evidence="1 2" key="1">
    <citation type="submission" date="2022-11" db="EMBL/GenBank/DDBJ databases">
        <title>Whole genome sequence of Eschrichtius robustus ER-17-0199.</title>
        <authorList>
            <person name="Bruniche-Olsen A."/>
            <person name="Black A.N."/>
            <person name="Fields C.J."/>
            <person name="Walden K."/>
            <person name="Dewoody J.A."/>
        </authorList>
    </citation>
    <scope>NUCLEOTIDE SEQUENCE [LARGE SCALE GENOMIC DNA]</scope>
    <source>
        <strain evidence="1">ER-17-0199</strain>
        <tissue evidence="1">Blubber</tissue>
    </source>
</reference>
<evidence type="ECO:0000313" key="2">
    <source>
        <dbReference type="Proteomes" id="UP001159641"/>
    </source>
</evidence>
<gene>
    <name evidence="1" type="ORF">J1605_011994</name>
</gene>
<accession>A0AB34GJ00</accession>
<name>A0AB34GJ00_ESCRO</name>
<dbReference type="AlphaFoldDB" id="A0AB34GJ00"/>
<protein>
    <submittedName>
        <fullName evidence="1">Uncharacterized protein</fullName>
    </submittedName>
</protein>
<dbReference type="Proteomes" id="UP001159641">
    <property type="component" value="Unassembled WGS sequence"/>
</dbReference>
<evidence type="ECO:0000313" key="1">
    <source>
        <dbReference type="EMBL" id="KAJ8779958.1"/>
    </source>
</evidence>
<dbReference type="EMBL" id="JAIQCJ010002178">
    <property type="protein sequence ID" value="KAJ8779958.1"/>
    <property type="molecule type" value="Genomic_DNA"/>
</dbReference>
<organism evidence="1 2">
    <name type="scientific">Eschrichtius robustus</name>
    <name type="common">California gray whale</name>
    <name type="synonym">Eschrichtius gibbosus</name>
    <dbReference type="NCBI Taxonomy" id="9764"/>
    <lineage>
        <taxon>Eukaryota</taxon>
        <taxon>Metazoa</taxon>
        <taxon>Chordata</taxon>
        <taxon>Craniata</taxon>
        <taxon>Vertebrata</taxon>
        <taxon>Euteleostomi</taxon>
        <taxon>Mammalia</taxon>
        <taxon>Eutheria</taxon>
        <taxon>Laurasiatheria</taxon>
        <taxon>Artiodactyla</taxon>
        <taxon>Whippomorpha</taxon>
        <taxon>Cetacea</taxon>
        <taxon>Mysticeti</taxon>
        <taxon>Eschrichtiidae</taxon>
        <taxon>Eschrichtius</taxon>
    </lineage>
</organism>
<dbReference type="Gene3D" id="1.20.920.30">
    <property type="match status" value="1"/>
</dbReference>
<comment type="caution">
    <text evidence="1">The sequence shown here is derived from an EMBL/GenBank/DDBJ whole genome shotgun (WGS) entry which is preliminary data.</text>
</comment>
<sequence length="141" mass="16550">MYFCFRFITPDDEQWFNAHLIRAVEENVSPDVGSYILPEPYFVDFLCEIPEPTGDEPEDTVFEVPKIYELVFIFSFLDHSPNQIFAITCTIVPSFEFLSEKLQFYQRQFNDIIRGTSLDLVFFKDAMTHLIKVLTIDCLLI</sequence>
<proteinExistence type="predicted"/>
<keyword evidence="2" id="KW-1185">Reference proteome</keyword>